<dbReference type="Proteomes" id="UP000637769">
    <property type="component" value="Unassembled WGS sequence"/>
</dbReference>
<dbReference type="EMBL" id="BMCH01000003">
    <property type="protein sequence ID" value="GGC28554.1"/>
    <property type="molecule type" value="Genomic_DNA"/>
</dbReference>
<evidence type="ECO:0000313" key="2">
    <source>
        <dbReference type="Proteomes" id="UP000637769"/>
    </source>
</evidence>
<keyword evidence="2" id="KW-1185">Reference proteome</keyword>
<evidence type="ECO:0000313" key="1">
    <source>
        <dbReference type="EMBL" id="GGC28554.1"/>
    </source>
</evidence>
<comment type="caution">
    <text evidence="1">The sequence shown here is derived from an EMBL/GenBank/DDBJ whole genome shotgun (WGS) entry which is preliminary data.</text>
</comment>
<protein>
    <submittedName>
        <fullName evidence="1">Uncharacterized protein</fullName>
    </submittedName>
</protein>
<gene>
    <name evidence="1" type="ORF">GCM10007207_12500</name>
</gene>
<proteinExistence type="predicted"/>
<sequence>MRPISCLTYFTIVNAMEVLALECWQRVEIERRKEVEEETGVSDPVITLADERNLRTAWLPYGGPTP</sequence>
<name>A0ABQ1LQX2_9PROT</name>
<accession>A0ABQ1LQX2</accession>
<reference evidence="2" key="1">
    <citation type="journal article" date="2019" name="Int. J. Syst. Evol. Microbiol.">
        <title>The Global Catalogue of Microorganisms (GCM) 10K type strain sequencing project: providing services to taxonomists for standard genome sequencing and annotation.</title>
        <authorList>
            <consortium name="The Broad Institute Genomics Platform"/>
            <consortium name="The Broad Institute Genome Sequencing Center for Infectious Disease"/>
            <person name="Wu L."/>
            <person name="Ma J."/>
        </authorList>
    </citation>
    <scope>NUCLEOTIDE SEQUENCE [LARGE SCALE GENOMIC DNA]</scope>
    <source>
        <strain evidence="2">CCM 7132</strain>
    </source>
</reference>
<organism evidence="1 2">
    <name type="scientific">Asaia siamensis</name>
    <dbReference type="NCBI Taxonomy" id="110479"/>
    <lineage>
        <taxon>Bacteria</taxon>
        <taxon>Pseudomonadati</taxon>
        <taxon>Pseudomonadota</taxon>
        <taxon>Alphaproteobacteria</taxon>
        <taxon>Acetobacterales</taxon>
        <taxon>Acetobacteraceae</taxon>
        <taxon>Asaia</taxon>
    </lineage>
</organism>